<reference evidence="3" key="1">
    <citation type="submission" date="2021-02" db="EMBL/GenBank/DDBJ databases">
        <authorList>
            <person name="Nowell W R."/>
        </authorList>
    </citation>
    <scope>NUCLEOTIDE SEQUENCE</scope>
</reference>
<feature type="domain" description="PARP catalytic" evidence="2">
    <location>
        <begin position="1"/>
        <end position="87"/>
    </location>
</feature>
<dbReference type="PANTHER" id="PTHR45740">
    <property type="entry name" value="POLY [ADP-RIBOSE] POLYMERASE"/>
    <property type="match status" value="1"/>
</dbReference>
<evidence type="ECO:0000256" key="1">
    <source>
        <dbReference type="RuleBase" id="RU362114"/>
    </source>
</evidence>
<protein>
    <recommendedName>
        <fullName evidence="1">Poly [ADP-ribose] polymerase</fullName>
        <shortName evidence="1">PARP</shortName>
        <ecNumber evidence="1">2.4.2.-</ecNumber>
    </recommendedName>
</protein>
<comment type="caution">
    <text evidence="3">The sequence shown here is derived from an EMBL/GenBank/DDBJ whole genome shotgun (WGS) entry which is preliminary data.</text>
</comment>
<evidence type="ECO:0000313" key="3">
    <source>
        <dbReference type="EMBL" id="CAF4407294.1"/>
    </source>
</evidence>
<keyword evidence="1" id="KW-0808">Transferase</keyword>
<dbReference type="GO" id="GO:1990404">
    <property type="term" value="F:NAD+-protein mono-ADP-ribosyltransferase activity"/>
    <property type="evidence" value="ECO:0007669"/>
    <property type="project" value="TreeGrafter"/>
</dbReference>
<keyword evidence="1" id="KW-0328">Glycosyltransferase</keyword>
<dbReference type="AlphaFoldDB" id="A0A820PSA6"/>
<proteinExistence type="predicted"/>
<dbReference type="InterPro" id="IPR012317">
    <property type="entry name" value="Poly(ADP-ribose)pol_cat_dom"/>
</dbReference>
<dbReference type="Proteomes" id="UP000663851">
    <property type="component" value="Unassembled WGS sequence"/>
</dbReference>
<organism evidence="3 4">
    <name type="scientific">Rotaria socialis</name>
    <dbReference type="NCBI Taxonomy" id="392032"/>
    <lineage>
        <taxon>Eukaryota</taxon>
        <taxon>Metazoa</taxon>
        <taxon>Spiralia</taxon>
        <taxon>Gnathifera</taxon>
        <taxon>Rotifera</taxon>
        <taxon>Eurotatoria</taxon>
        <taxon>Bdelloidea</taxon>
        <taxon>Philodinida</taxon>
        <taxon>Philodinidae</taxon>
        <taxon>Rotaria</taxon>
    </lineage>
</organism>
<dbReference type="EC" id="2.4.2.-" evidence="1"/>
<sequence length="87" mass="9650">MMSFARTAYGVGVYFSSNAAYSHKCTTSNSNGERCMFISRVLIGKTIKGDSSMKTRPLGFDSTTDGNHIFVTYHDAQSIAEYLITYK</sequence>
<dbReference type="SUPFAM" id="SSF56399">
    <property type="entry name" value="ADP-ribosylation"/>
    <property type="match status" value="1"/>
</dbReference>
<dbReference type="Gene3D" id="3.90.228.10">
    <property type="match status" value="1"/>
</dbReference>
<dbReference type="PANTHER" id="PTHR45740:SF2">
    <property type="entry name" value="POLY [ADP-RIBOSE] POLYMERASE"/>
    <property type="match status" value="1"/>
</dbReference>
<accession>A0A820PSA6</accession>
<dbReference type="GO" id="GO:0005634">
    <property type="term" value="C:nucleus"/>
    <property type="evidence" value="ECO:0007669"/>
    <property type="project" value="TreeGrafter"/>
</dbReference>
<dbReference type="InterPro" id="IPR051712">
    <property type="entry name" value="ARTD-AVP"/>
</dbReference>
<evidence type="ECO:0000313" key="4">
    <source>
        <dbReference type="Proteomes" id="UP000663851"/>
    </source>
</evidence>
<evidence type="ECO:0000259" key="2">
    <source>
        <dbReference type="PROSITE" id="PS51059"/>
    </source>
</evidence>
<dbReference type="PROSITE" id="PS51059">
    <property type="entry name" value="PARP_CATALYTIC"/>
    <property type="match status" value="1"/>
</dbReference>
<dbReference type="Pfam" id="PF00644">
    <property type="entry name" value="PARP"/>
    <property type="match status" value="1"/>
</dbReference>
<keyword evidence="1" id="KW-0520">NAD</keyword>
<name>A0A820PSA6_9BILA</name>
<dbReference type="GO" id="GO:0003950">
    <property type="term" value="F:NAD+ poly-ADP-ribosyltransferase activity"/>
    <property type="evidence" value="ECO:0007669"/>
    <property type="project" value="UniProtKB-UniRule"/>
</dbReference>
<gene>
    <name evidence="3" type="ORF">HFQ381_LOCUS20524</name>
</gene>
<dbReference type="EMBL" id="CAJOBO010001761">
    <property type="protein sequence ID" value="CAF4407294.1"/>
    <property type="molecule type" value="Genomic_DNA"/>
</dbReference>